<gene>
    <name evidence="2" type="ORF">HRG_05744</name>
</gene>
<dbReference type="Proteomes" id="UP000824596">
    <property type="component" value="Unassembled WGS sequence"/>
</dbReference>
<feature type="region of interest" description="Disordered" evidence="1">
    <location>
        <begin position="1"/>
        <end position="43"/>
    </location>
</feature>
<evidence type="ECO:0000256" key="1">
    <source>
        <dbReference type="SAM" id="MobiDB-lite"/>
    </source>
</evidence>
<name>A0A9P8MXY1_9HYPO</name>
<keyword evidence="3" id="KW-1185">Reference proteome</keyword>
<comment type="caution">
    <text evidence="2">The sequence shown here is derived from an EMBL/GenBank/DDBJ whole genome shotgun (WGS) entry which is preliminary data.</text>
</comment>
<feature type="compositionally biased region" description="Polar residues" evidence="1">
    <location>
        <begin position="81"/>
        <end position="97"/>
    </location>
</feature>
<protein>
    <submittedName>
        <fullName evidence="2">Uncharacterized protein</fullName>
    </submittedName>
</protein>
<reference evidence="2" key="1">
    <citation type="submission" date="2021-09" db="EMBL/GenBank/DDBJ databases">
        <title>A high-quality genome of the endoparasitic fungus Hirsutella rhossiliensis with a comparison of Hirsutella genomes reveals transposable elements contributing to genome size variation.</title>
        <authorList>
            <person name="Lin R."/>
            <person name="Jiao Y."/>
            <person name="Sun X."/>
            <person name="Ling J."/>
            <person name="Xie B."/>
            <person name="Cheng X."/>
        </authorList>
    </citation>
    <scope>NUCLEOTIDE SEQUENCE</scope>
    <source>
        <strain evidence="2">HR02</strain>
    </source>
</reference>
<sequence>MASRKPDFRLSIPAREQPDADTHRPSVSSPRSPRFHEDFDAPFSEAIMNASRTTLATDFSDSYPSSNSRHSHDADHKRQGPATNSTPPKARLQSPSPHQLRRDTLPPSEPAKASSVNDRIRDWARKSFPFTRKGPEQPDETDSPRHQRRQSKAPSTRPASASQKADAGTAPSPD</sequence>
<dbReference type="OrthoDB" id="4939977at2759"/>
<feature type="region of interest" description="Disordered" evidence="1">
    <location>
        <begin position="57"/>
        <end position="174"/>
    </location>
</feature>
<accession>A0A9P8MXY1</accession>
<dbReference type="RefSeq" id="XP_044720747.1">
    <property type="nucleotide sequence ID" value="XM_044864215.1"/>
</dbReference>
<feature type="compositionally biased region" description="Polar residues" evidence="1">
    <location>
        <begin position="57"/>
        <end position="68"/>
    </location>
</feature>
<evidence type="ECO:0000313" key="3">
    <source>
        <dbReference type="Proteomes" id="UP000824596"/>
    </source>
</evidence>
<dbReference type="AlphaFoldDB" id="A0A9P8MXY1"/>
<dbReference type="GeneID" id="68354873"/>
<proteinExistence type="predicted"/>
<organism evidence="2 3">
    <name type="scientific">Hirsutella rhossiliensis</name>
    <dbReference type="NCBI Taxonomy" id="111463"/>
    <lineage>
        <taxon>Eukaryota</taxon>
        <taxon>Fungi</taxon>
        <taxon>Dikarya</taxon>
        <taxon>Ascomycota</taxon>
        <taxon>Pezizomycotina</taxon>
        <taxon>Sordariomycetes</taxon>
        <taxon>Hypocreomycetidae</taxon>
        <taxon>Hypocreales</taxon>
        <taxon>Ophiocordycipitaceae</taxon>
        <taxon>Hirsutella</taxon>
    </lineage>
</organism>
<feature type="compositionally biased region" description="Polar residues" evidence="1">
    <location>
        <begin position="152"/>
        <end position="163"/>
    </location>
</feature>
<dbReference type="EMBL" id="JAIZPD010000005">
    <property type="protein sequence ID" value="KAH0963234.1"/>
    <property type="molecule type" value="Genomic_DNA"/>
</dbReference>
<evidence type="ECO:0000313" key="2">
    <source>
        <dbReference type="EMBL" id="KAH0963234.1"/>
    </source>
</evidence>